<gene>
    <name evidence="1" type="ORF">GA0061080_100862</name>
</gene>
<proteinExistence type="predicted"/>
<dbReference type="EMBL" id="FMBA01000008">
    <property type="protein sequence ID" value="SCB89903.1"/>
    <property type="molecule type" value="Genomic_DNA"/>
</dbReference>
<organism evidence="1 2">
    <name type="scientific">Gilliamella intestini</name>
    <dbReference type="NCBI Taxonomy" id="1798183"/>
    <lineage>
        <taxon>Bacteria</taxon>
        <taxon>Pseudomonadati</taxon>
        <taxon>Pseudomonadota</taxon>
        <taxon>Gammaproteobacteria</taxon>
        <taxon>Orbales</taxon>
        <taxon>Orbaceae</taxon>
        <taxon>Gilliamella</taxon>
    </lineage>
</organism>
<dbReference type="STRING" id="1798183.GA0061080_100862"/>
<evidence type="ECO:0000313" key="1">
    <source>
        <dbReference type="EMBL" id="SCB89903.1"/>
    </source>
</evidence>
<name>A0A1C4A5U3_9GAMM</name>
<dbReference type="RefSeq" id="WP_091121204.1">
    <property type="nucleotide sequence ID" value="NZ_FMBA01000008.1"/>
</dbReference>
<sequence length="79" mass="8978">MKKAETIAGSVIRKKGKNTKIVGLLLKGSKVRLGEQEDYTLAMQELYQILTETLRYSAQDKETLPAFTDNYLKEGLRRS</sequence>
<evidence type="ECO:0000313" key="2">
    <source>
        <dbReference type="Proteomes" id="UP000199698"/>
    </source>
</evidence>
<dbReference type="AlphaFoldDB" id="A0A1C4A5U3"/>
<protein>
    <submittedName>
        <fullName evidence="1">Uncharacterized protein</fullName>
    </submittedName>
</protein>
<keyword evidence="2" id="KW-1185">Reference proteome</keyword>
<dbReference type="Proteomes" id="UP000199698">
    <property type="component" value="Unassembled WGS sequence"/>
</dbReference>
<accession>A0A1C4A5U3</accession>
<reference evidence="2" key="1">
    <citation type="submission" date="2016-08" db="EMBL/GenBank/DDBJ databases">
        <authorList>
            <person name="Varghese N."/>
            <person name="Submissions Spin"/>
        </authorList>
    </citation>
    <scope>NUCLEOTIDE SEQUENCE [LARGE SCALE GENOMIC DNA]</scope>
    <source>
        <strain evidence="2">R-53144</strain>
    </source>
</reference>